<name>A0A1I4XVA4_9GAMM</name>
<evidence type="ECO:0000313" key="1">
    <source>
        <dbReference type="EMBL" id="SFN29775.1"/>
    </source>
</evidence>
<dbReference type="RefSeq" id="WP_092877321.1">
    <property type="nucleotide sequence ID" value="NZ_FOVC01000005.1"/>
</dbReference>
<accession>A0A1I4XVA4</accession>
<protein>
    <recommendedName>
        <fullName evidence="3">DUF2612 domain-containing protein</fullName>
    </recommendedName>
</protein>
<dbReference type="OrthoDB" id="8158189at2"/>
<sequence length="216" mass="24300">MSWKETILTQYSASSKLLSVIDTFSQAVSLDDFTEKFIDEVWDITTNKTYGLDVWGKIVNISRYVQAEIENNSFGFGEADNGDAKHYPSPFNDEPFYPGVQETETVRLTDEAYRTLILAKAFSNISIATIPEINRFLSLLFKGRGRAFCADYGKMTMGIVCEFALAPYEKSILQNYDVLPVPQGVRITAYQLVPPYFGFADDAYPFNDGTFYAAAL</sequence>
<dbReference type="Pfam" id="PF11041">
    <property type="entry name" value="Phage_Wedge1"/>
    <property type="match status" value="1"/>
</dbReference>
<organism evidence="1 2">
    <name type="scientific">Izhakiella capsodis</name>
    <dbReference type="NCBI Taxonomy" id="1367852"/>
    <lineage>
        <taxon>Bacteria</taxon>
        <taxon>Pseudomonadati</taxon>
        <taxon>Pseudomonadota</taxon>
        <taxon>Gammaproteobacteria</taxon>
        <taxon>Enterobacterales</taxon>
        <taxon>Erwiniaceae</taxon>
        <taxon>Izhakiella</taxon>
    </lineage>
</organism>
<dbReference type="AlphaFoldDB" id="A0A1I4XVA4"/>
<evidence type="ECO:0000313" key="2">
    <source>
        <dbReference type="Proteomes" id="UP000242222"/>
    </source>
</evidence>
<gene>
    <name evidence="1" type="ORF">SAMN05216516_10526</name>
</gene>
<dbReference type="STRING" id="1367852.SAMN05216516_10526"/>
<reference evidence="2" key="1">
    <citation type="submission" date="2016-10" db="EMBL/GenBank/DDBJ databases">
        <authorList>
            <person name="Varghese N."/>
            <person name="Submissions S."/>
        </authorList>
    </citation>
    <scope>NUCLEOTIDE SEQUENCE [LARGE SCALE GENOMIC DNA]</scope>
    <source>
        <strain evidence="2">N6PO6</strain>
    </source>
</reference>
<evidence type="ECO:0008006" key="3">
    <source>
        <dbReference type="Google" id="ProtNLM"/>
    </source>
</evidence>
<keyword evidence="2" id="KW-1185">Reference proteome</keyword>
<dbReference type="InterPro" id="IPR021283">
    <property type="entry name" value="Phage_Wedge1"/>
</dbReference>
<proteinExistence type="predicted"/>
<dbReference type="Proteomes" id="UP000242222">
    <property type="component" value="Unassembled WGS sequence"/>
</dbReference>
<dbReference type="EMBL" id="FOVC01000005">
    <property type="protein sequence ID" value="SFN29775.1"/>
    <property type="molecule type" value="Genomic_DNA"/>
</dbReference>